<evidence type="ECO:0000313" key="5">
    <source>
        <dbReference type="Proteomes" id="UP001046870"/>
    </source>
</evidence>
<dbReference type="InterPro" id="IPR011161">
    <property type="entry name" value="MHC_I-like_Ag-recog"/>
</dbReference>
<evidence type="ECO:0000259" key="3">
    <source>
        <dbReference type="Pfam" id="PF00129"/>
    </source>
</evidence>
<evidence type="ECO:0000256" key="1">
    <source>
        <dbReference type="ARBA" id="ARBA00023180"/>
    </source>
</evidence>
<dbReference type="Gene3D" id="3.30.500.10">
    <property type="entry name" value="MHC class I-like antigen recognition-like"/>
    <property type="match status" value="1"/>
</dbReference>
<evidence type="ECO:0000313" key="4">
    <source>
        <dbReference type="EMBL" id="KAG7457014.1"/>
    </source>
</evidence>
<dbReference type="InterPro" id="IPR011162">
    <property type="entry name" value="MHC_I/II-like_Ag-recog"/>
</dbReference>
<dbReference type="InterPro" id="IPR037055">
    <property type="entry name" value="MHC_I-like_Ag-recog_sf"/>
</dbReference>
<dbReference type="Pfam" id="PF00129">
    <property type="entry name" value="MHC_I"/>
    <property type="match status" value="1"/>
</dbReference>
<keyword evidence="2" id="KW-1133">Transmembrane helix</keyword>
<dbReference type="SUPFAM" id="SSF54452">
    <property type="entry name" value="MHC antigen-recognition domain"/>
    <property type="match status" value="1"/>
</dbReference>
<keyword evidence="2" id="KW-0472">Membrane</keyword>
<dbReference type="OrthoDB" id="8936769at2759"/>
<dbReference type="EMBL" id="JAFDVH010000022">
    <property type="protein sequence ID" value="KAG7457014.1"/>
    <property type="molecule type" value="Genomic_DNA"/>
</dbReference>
<accession>A0A9D3T1R0</accession>
<dbReference type="GO" id="GO:0006955">
    <property type="term" value="P:immune response"/>
    <property type="evidence" value="ECO:0007669"/>
    <property type="project" value="TreeGrafter"/>
</dbReference>
<evidence type="ECO:0000256" key="2">
    <source>
        <dbReference type="SAM" id="Phobius"/>
    </source>
</evidence>
<dbReference type="Proteomes" id="UP001046870">
    <property type="component" value="Chromosome 22"/>
</dbReference>
<keyword evidence="5" id="KW-1185">Reference proteome</keyword>
<keyword evidence="2" id="KW-0812">Transmembrane</keyword>
<dbReference type="InterPro" id="IPR050208">
    <property type="entry name" value="MHC_class-I_related"/>
</dbReference>
<keyword evidence="1" id="KW-0325">Glycoprotein</keyword>
<proteinExistence type="predicted"/>
<dbReference type="GO" id="GO:0009897">
    <property type="term" value="C:external side of plasma membrane"/>
    <property type="evidence" value="ECO:0007669"/>
    <property type="project" value="TreeGrafter"/>
</dbReference>
<comment type="caution">
    <text evidence="4">The sequence shown here is derived from an EMBL/GenBank/DDBJ whole genome shotgun (WGS) entry which is preliminary data.</text>
</comment>
<dbReference type="GO" id="GO:0005615">
    <property type="term" value="C:extracellular space"/>
    <property type="evidence" value="ECO:0007669"/>
    <property type="project" value="TreeGrafter"/>
</dbReference>
<reference evidence="4" key="1">
    <citation type="submission" date="2021-01" db="EMBL/GenBank/DDBJ databases">
        <authorList>
            <person name="Zahm M."/>
            <person name="Roques C."/>
            <person name="Cabau C."/>
            <person name="Klopp C."/>
            <person name="Donnadieu C."/>
            <person name="Jouanno E."/>
            <person name="Lampietro C."/>
            <person name="Louis A."/>
            <person name="Herpin A."/>
            <person name="Echchiki A."/>
            <person name="Berthelot C."/>
            <person name="Parey E."/>
            <person name="Roest-Crollius H."/>
            <person name="Braasch I."/>
            <person name="Postlethwait J."/>
            <person name="Bobe J."/>
            <person name="Montfort J."/>
            <person name="Bouchez O."/>
            <person name="Begum T."/>
            <person name="Mejri S."/>
            <person name="Adams A."/>
            <person name="Chen W.-J."/>
            <person name="Guiguen Y."/>
        </authorList>
    </citation>
    <scope>NUCLEOTIDE SEQUENCE</scope>
    <source>
        <strain evidence="4">YG-15Mar2019-1</strain>
        <tissue evidence="4">Brain</tissue>
    </source>
</reference>
<dbReference type="PANTHER" id="PTHR16675:SF237">
    <property type="entry name" value="MHC CLASS I ANTIGEN TRANSCRIPT VARIANT 1-RELATED"/>
    <property type="match status" value="1"/>
</dbReference>
<feature type="domain" description="MHC class I-like antigen recognition-like" evidence="3">
    <location>
        <begin position="50"/>
        <end position="152"/>
    </location>
</feature>
<protein>
    <recommendedName>
        <fullName evidence="3">MHC class I-like antigen recognition-like domain-containing protein</fullName>
    </recommendedName>
</protein>
<dbReference type="AlphaFoldDB" id="A0A9D3T1R0"/>
<gene>
    <name evidence="4" type="ORF">MATL_G00241870</name>
</gene>
<dbReference type="PANTHER" id="PTHR16675">
    <property type="entry name" value="MHC CLASS I-RELATED"/>
    <property type="match status" value="1"/>
</dbReference>
<name>A0A9D3T1R0_MEGAT</name>
<organism evidence="4 5">
    <name type="scientific">Megalops atlanticus</name>
    <name type="common">Tarpon</name>
    <name type="synonym">Clupea gigantea</name>
    <dbReference type="NCBI Taxonomy" id="7932"/>
    <lineage>
        <taxon>Eukaryota</taxon>
        <taxon>Metazoa</taxon>
        <taxon>Chordata</taxon>
        <taxon>Craniata</taxon>
        <taxon>Vertebrata</taxon>
        <taxon>Euteleostomi</taxon>
        <taxon>Actinopterygii</taxon>
        <taxon>Neopterygii</taxon>
        <taxon>Teleostei</taxon>
        <taxon>Elopiformes</taxon>
        <taxon>Megalopidae</taxon>
        <taxon>Megalops</taxon>
    </lineage>
</organism>
<feature type="transmembrane region" description="Helical" evidence="2">
    <location>
        <begin position="164"/>
        <end position="188"/>
    </location>
</feature>
<sequence length="222" mass="25067">MASLALPRETIIQYRHSGVVGKTDTTVEMVAINGVPVPWNERISILSINTEYETPFDIILQMIVKSYNHTTASNHTYQRLRECWVEGNGMLRVSERIQYDGKNYLSLESTRDTWTAAVPQALQLKEQLDRDPARTGKQRMHLQNRCTELLKEITRSQTFSTEAFVNYVLPILAIVAFVGMILFSFFMFKKGPGHPTGVLGSIVHYPPKLSGVARDGQGYCAL</sequence>